<dbReference type="GO" id="GO:0009897">
    <property type="term" value="C:external side of plasma membrane"/>
    <property type="evidence" value="ECO:0007669"/>
    <property type="project" value="TreeGrafter"/>
</dbReference>
<dbReference type="InterPro" id="IPR007110">
    <property type="entry name" value="Ig-like_dom"/>
</dbReference>
<dbReference type="Gene3D" id="2.60.40.10">
    <property type="entry name" value="Immunoglobulins"/>
    <property type="match status" value="3"/>
</dbReference>
<gene>
    <name evidence="4" type="ORF">DNTS_001934</name>
</gene>
<dbReference type="InterPro" id="IPR036179">
    <property type="entry name" value="Ig-like_dom_sf"/>
</dbReference>
<dbReference type="GO" id="GO:0070374">
    <property type="term" value="P:positive regulation of ERK1 and ERK2 cascade"/>
    <property type="evidence" value="ECO:0007669"/>
    <property type="project" value="TreeGrafter"/>
</dbReference>
<dbReference type="GO" id="GO:0042110">
    <property type="term" value="P:T cell activation"/>
    <property type="evidence" value="ECO:0007669"/>
    <property type="project" value="TreeGrafter"/>
</dbReference>
<keyword evidence="2" id="KW-1133">Transmembrane helix</keyword>
<feature type="region of interest" description="Disordered" evidence="1">
    <location>
        <begin position="627"/>
        <end position="676"/>
    </location>
</feature>
<feature type="domain" description="Ig-like" evidence="3">
    <location>
        <begin position="288"/>
        <end position="391"/>
    </location>
</feature>
<dbReference type="GO" id="GO:0042289">
    <property type="term" value="F:MHC class II protein binding"/>
    <property type="evidence" value="ECO:0007669"/>
    <property type="project" value="TreeGrafter"/>
</dbReference>
<dbReference type="GO" id="GO:0045121">
    <property type="term" value="C:membrane raft"/>
    <property type="evidence" value="ECO:0007669"/>
    <property type="project" value="TreeGrafter"/>
</dbReference>
<dbReference type="InterPro" id="IPR013783">
    <property type="entry name" value="Ig-like_fold"/>
</dbReference>
<evidence type="ECO:0000256" key="1">
    <source>
        <dbReference type="SAM" id="MobiDB-lite"/>
    </source>
</evidence>
<dbReference type="GO" id="GO:1990782">
    <property type="term" value="F:protein tyrosine kinase binding"/>
    <property type="evidence" value="ECO:0007669"/>
    <property type="project" value="TreeGrafter"/>
</dbReference>
<reference evidence="4 5" key="1">
    <citation type="journal article" date="2019" name="Sci. Data">
        <title>Hybrid genome assembly and annotation of Danionella translucida.</title>
        <authorList>
            <person name="Kadobianskyi M."/>
            <person name="Schulze L."/>
            <person name="Schuelke M."/>
            <person name="Judkewitz B."/>
        </authorList>
    </citation>
    <scope>NUCLEOTIDE SEQUENCE [LARGE SCALE GENOMIC DNA]</scope>
    <source>
        <strain evidence="4 5">Bolton</strain>
    </source>
</reference>
<dbReference type="AlphaFoldDB" id="A0A553PVC8"/>
<dbReference type="PANTHER" id="PTHR11422">
    <property type="entry name" value="T-CELL SURFACE GLYCOPROTEIN CD4"/>
    <property type="match status" value="1"/>
</dbReference>
<evidence type="ECO:0000313" key="4">
    <source>
        <dbReference type="EMBL" id="TRY81620.1"/>
    </source>
</evidence>
<dbReference type="CDD" id="cd00096">
    <property type="entry name" value="Ig"/>
    <property type="match status" value="1"/>
</dbReference>
<feature type="region of interest" description="Disordered" evidence="1">
    <location>
        <begin position="394"/>
        <end position="430"/>
    </location>
</feature>
<dbReference type="InterPro" id="IPR003599">
    <property type="entry name" value="Ig_sub"/>
</dbReference>
<proteinExistence type="predicted"/>
<sequence>MYNRDSGSAVELVNSGKISKNTEQHGRLRLESDCSLNINKVSKEDHGSYSCRQYLDDNSYGNDARVFLHVLHVSSSQTEIRPGRSVTLSCQLFAVEMSNYMRTELMWMNQSGINLKSDSRFQISSKNIRYITLSTTLLKKDHGQAWSCWLVQGNELKVSATYNVKMSNPDTKDCIRAGSLIRGILIIAQIAVFAAPTVILLQIFCSRRAAAVEERLMCSSVLGKLLVCRWLRIDYMELLQRFRVWVELVNSGKIKDREKHGRLRLGSDCSLNITDAIKEDVGFYSCHQYVNVSSSQTEIRPGDSVTLSCRVFSYSFFFCDSFYGSKNLQLKWVNQAGVTLESDSRYKIHSSSSPCSISLSITLLDGDLDREWRCELTDDNHLKKTTSYTIKIPAAATTETQTRVRSSTTPTTTPPPPSQPGSSSREETHVFFSSGETARLPCNNALSGCGSTTWNYDRDSGSGVELVNSGKIKDREKHGRLRLDSDCSLNITDAIKEDVGLYSCRQYVNSEEYGADSPVCLHFLDVSSSQTEIRPGDSVTLACRVFSYHNFSCNSFSASENLQLTWVNQAGVTLESDSRYNIGSFSSPCIIYLDIKLLDGDLDREWRCELTDDNQLKKSASYTIKIPAAATTETQTPPTTPPPPSQPERKDKHRLEQIEMPAVPESDAQQTEFLQD</sequence>
<feature type="domain" description="Ig-like" evidence="3">
    <location>
        <begin position="410"/>
        <end position="505"/>
    </location>
</feature>
<dbReference type="Proteomes" id="UP000316079">
    <property type="component" value="Unassembled WGS sequence"/>
</dbReference>
<dbReference type="SMART" id="SM00409">
    <property type="entry name" value="IG"/>
    <property type="match status" value="5"/>
</dbReference>
<feature type="domain" description="Ig-like" evidence="3">
    <location>
        <begin position="64"/>
        <end position="159"/>
    </location>
</feature>
<keyword evidence="2" id="KW-0472">Membrane</keyword>
<keyword evidence="2" id="KW-0812">Transmembrane</keyword>
<organism evidence="4 5">
    <name type="scientific">Danionella cerebrum</name>
    <dbReference type="NCBI Taxonomy" id="2873325"/>
    <lineage>
        <taxon>Eukaryota</taxon>
        <taxon>Metazoa</taxon>
        <taxon>Chordata</taxon>
        <taxon>Craniata</taxon>
        <taxon>Vertebrata</taxon>
        <taxon>Euteleostomi</taxon>
        <taxon>Actinopterygii</taxon>
        <taxon>Neopterygii</taxon>
        <taxon>Teleostei</taxon>
        <taxon>Ostariophysi</taxon>
        <taxon>Cypriniformes</taxon>
        <taxon>Danionidae</taxon>
        <taxon>Danioninae</taxon>
        <taxon>Danionella</taxon>
    </lineage>
</organism>
<dbReference type="PANTHER" id="PTHR11422:SF5">
    <property type="entry name" value="DIVERSE IMMUNOGLOBULIN DOMAIN-CONTAINING PROTEIN 1.1 ISOFORM X1-RELATED"/>
    <property type="match status" value="1"/>
</dbReference>
<feature type="transmembrane region" description="Helical" evidence="2">
    <location>
        <begin position="180"/>
        <end position="204"/>
    </location>
</feature>
<keyword evidence="5" id="KW-1185">Reference proteome</keyword>
<evidence type="ECO:0000313" key="5">
    <source>
        <dbReference type="Proteomes" id="UP000316079"/>
    </source>
</evidence>
<comment type="caution">
    <text evidence="4">The sequence shown here is derived from an EMBL/GenBank/DDBJ whole genome shotgun (WGS) entry which is preliminary data.</text>
</comment>
<feature type="compositionally biased region" description="Polar residues" evidence="1">
    <location>
        <begin position="667"/>
        <end position="676"/>
    </location>
</feature>
<feature type="domain" description="Ig-like" evidence="3">
    <location>
        <begin position="518"/>
        <end position="625"/>
    </location>
</feature>
<protein>
    <recommendedName>
        <fullName evidence="3">Ig-like domain-containing protein</fullName>
    </recommendedName>
</protein>
<dbReference type="Pfam" id="PF07686">
    <property type="entry name" value="V-set"/>
    <property type="match status" value="1"/>
</dbReference>
<dbReference type="SUPFAM" id="SSF48726">
    <property type="entry name" value="Immunoglobulin"/>
    <property type="match status" value="4"/>
</dbReference>
<accession>A0A553PVC8</accession>
<feature type="compositionally biased region" description="Low complexity" evidence="1">
    <location>
        <begin position="627"/>
        <end position="637"/>
    </location>
</feature>
<dbReference type="EMBL" id="SRMA01026609">
    <property type="protein sequence ID" value="TRY81620.1"/>
    <property type="molecule type" value="Genomic_DNA"/>
</dbReference>
<dbReference type="GO" id="GO:0035723">
    <property type="term" value="P:interleukin-15-mediated signaling pathway"/>
    <property type="evidence" value="ECO:0007669"/>
    <property type="project" value="TreeGrafter"/>
</dbReference>
<dbReference type="PROSITE" id="PS50835">
    <property type="entry name" value="IG_LIKE"/>
    <property type="match status" value="4"/>
</dbReference>
<feature type="compositionally biased region" description="Basic and acidic residues" evidence="1">
    <location>
        <begin position="647"/>
        <end position="657"/>
    </location>
</feature>
<dbReference type="OrthoDB" id="8869347at2759"/>
<dbReference type="InterPro" id="IPR013106">
    <property type="entry name" value="Ig_V-set"/>
</dbReference>
<evidence type="ECO:0000259" key="3">
    <source>
        <dbReference type="PROSITE" id="PS50835"/>
    </source>
</evidence>
<name>A0A553PVC8_9TELE</name>
<evidence type="ECO:0000256" key="2">
    <source>
        <dbReference type="SAM" id="Phobius"/>
    </source>
</evidence>